<keyword evidence="1" id="KW-0812">Transmembrane</keyword>
<organism evidence="2 3">
    <name type="scientific">Staphylococcus xylosus</name>
    <dbReference type="NCBI Taxonomy" id="1288"/>
    <lineage>
        <taxon>Bacteria</taxon>
        <taxon>Bacillati</taxon>
        <taxon>Bacillota</taxon>
        <taxon>Bacilli</taxon>
        <taxon>Bacillales</taxon>
        <taxon>Staphylococcaceae</taxon>
        <taxon>Staphylococcus</taxon>
    </lineage>
</organism>
<proteinExistence type="predicted"/>
<name>A0AAQ0LWE4_STAXY</name>
<keyword evidence="1" id="KW-1133">Transmembrane helix</keyword>
<dbReference type="Proteomes" id="UP000285579">
    <property type="component" value="Unassembled WGS sequence"/>
</dbReference>
<dbReference type="EMBL" id="QXUI01000011">
    <property type="protein sequence ID" value="RIM90975.1"/>
    <property type="molecule type" value="Genomic_DNA"/>
</dbReference>
<dbReference type="AlphaFoldDB" id="A0AAQ0LWE4"/>
<evidence type="ECO:0000256" key="1">
    <source>
        <dbReference type="SAM" id="Phobius"/>
    </source>
</evidence>
<reference evidence="2 3" key="1">
    <citation type="journal article" date="2016" name="Front. Microbiol.">
        <title>Comprehensive Phylogenetic Analysis of Bovine Non-aureus Staphylococci Species Based on Whole-Genome Sequencing.</title>
        <authorList>
            <person name="Naushad S."/>
            <person name="Barkema H.W."/>
            <person name="Luby C."/>
            <person name="Condas L.A."/>
            <person name="Nobrega D.B."/>
            <person name="Carson D.A."/>
            <person name="De Buck J."/>
        </authorList>
    </citation>
    <scope>NUCLEOTIDE SEQUENCE [LARGE SCALE GENOMIC DNA]</scope>
    <source>
        <strain evidence="2 3">SNUC 1349</strain>
    </source>
</reference>
<accession>A0AAQ0LWE4</accession>
<protein>
    <submittedName>
        <fullName evidence="2">Uncharacterized protein</fullName>
    </submittedName>
</protein>
<feature type="transmembrane region" description="Helical" evidence="1">
    <location>
        <begin position="124"/>
        <end position="146"/>
    </location>
</feature>
<feature type="transmembrane region" description="Helical" evidence="1">
    <location>
        <begin position="65"/>
        <end position="86"/>
    </location>
</feature>
<evidence type="ECO:0000313" key="3">
    <source>
        <dbReference type="Proteomes" id="UP000285579"/>
    </source>
</evidence>
<comment type="caution">
    <text evidence="2">The sequence shown here is derived from an EMBL/GenBank/DDBJ whole genome shotgun (WGS) entry which is preliminary data.</text>
</comment>
<sequence>MVKKHKLDFELDKLDLSKWDYLSNNDKQNIKKNRKHLSSLSSITALISVLLLIMNFLWNVRYSEYVFLIISILAIIISLYVITSTIKTKRLIKFIMFPTLKEREKSNALHVRIYKHKVFDRLDLFVDLLMCSWGVLNLIRAIFIMFQFI</sequence>
<evidence type="ECO:0000313" key="2">
    <source>
        <dbReference type="EMBL" id="RIM90975.1"/>
    </source>
</evidence>
<feature type="transmembrane region" description="Helical" evidence="1">
    <location>
        <begin position="37"/>
        <end position="59"/>
    </location>
</feature>
<gene>
    <name evidence="2" type="ORF">BU104_12645</name>
</gene>
<keyword evidence="1" id="KW-0472">Membrane</keyword>